<organism evidence="12 13">
    <name type="scientific">Pestalotiopsis fici (strain W106-1 / CGMCC3.15140)</name>
    <dbReference type="NCBI Taxonomy" id="1229662"/>
    <lineage>
        <taxon>Eukaryota</taxon>
        <taxon>Fungi</taxon>
        <taxon>Dikarya</taxon>
        <taxon>Ascomycota</taxon>
        <taxon>Pezizomycotina</taxon>
        <taxon>Sordariomycetes</taxon>
        <taxon>Xylariomycetidae</taxon>
        <taxon>Amphisphaeriales</taxon>
        <taxon>Sporocadaceae</taxon>
        <taxon>Pestalotiopsis</taxon>
    </lineage>
</organism>
<feature type="disulfide bond" evidence="9">
    <location>
        <begin position="18"/>
        <end position="49"/>
    </location>
</feature>
<evidence type="ECO:0000259" key="11">
    <source>
        <dbReference type="PROSITE" id="PS52012"/>
    </source>
</evidence>
<keyword evidence="13" id="KW-1185">Reference proteome</keyword>
<dbReference type="EMBL" id="KI912112">
    <property type="protein sequence ID" value="ETS81014.1"/>
    <property type="molecule type" value="Genomic_DNA"/>
</dbReference>
<evidence type="ECO:0000256" key="6">
    <source>
        <dbReference type="ARBA" id="ARBA00022729"/>
    </source>
</evidence>
<dbReference type="PROSITE" id="PS52012">
    <property type="entry name" value="CFEM"/>
    <property type="match status" value="1"/>
</dbReference>
<dbReference type="HOGENOM" id="CLU_2027539_0_0_1"/>
<evidence type="ECO:0000256" key="4">
    <source>
        <dbReference type="ARBA" id="ARBA00022525"/>
    </source>
</evidence>
<evidence type="ECO:0000256" key="8">
    <source>
        <dbReference type="ARBA" id="ARBA00023288"/>
    </source>
</evidence>
<dbReference type="GO" id="GO:0098552">
    <property type="term" value="C:side of membrane"/>
    <property type="evidence" value="ECO:0007669"/>
    <property type="project" value="UniProtKB-KW"/>
</dbReference>
<feature type="disulfide bond" evidence="9">
    <location>
        <begin position="28"/>
        <end position="35"/>
    </location>
</feature>
<dbReference type="GeneID" id="19271029"/>
<dbReference type="Pfam" id="PF05730">
    <property type="entry name" value="CFEM"/>
    <property type="match status" value="1"/>
</dbReference>
<dbReference type="Proteomes" id="UP000030651">
    <property type="component" value="Unassembled WGS sequence"/>
</dbReference>
<evidence type="ECO:0000256" key="3">
    <source>
        <dbReference type="ARBA" id="ARBA00010031"/>
    </source>
</evidence>
<keyword evidence="5" id="KW-0336">GPI-anchor</keyword>
<dbReference type="GO" id="GO:0005576">
    <property type="term" value="C:extracellular region"/>
    <property type="evidence" value="ECO:0007669"/>
    <property type="project" value="UniProtKB-SubCell"/>
</dbReference>
<evidence type="ECO:0000313" key="13">
    <source>
        <dbReference type="Proteomes" id="UP000030651"/>
    </source>
</evidence>
<evidence type="ECO:0000256" key="5">
    <source>
        <dbReference type="ARBA" id="ARBA00022622"/>
    </source>
</evidence>
<evidence type="ECO:0000313" key="12">
    <source>
        <dbReference type="EMBL" id="ETS81014.1"/>
    </source>
</evidence>
<feature type="disulfide bond" evidence="9">
    <location>
        <begin position="14"/>
        <end position="54"/>
    </location>
</feature>
<keyword evidence="5" id="KW-0472">Membrane</keyword>
<comment type="subcellular location">
    <subcellularLocation>
        <location evidence="1">Membrane</location>
        <topology evidence="1">Lipid-anchor</topology>
        <topology evidence="1">GPI-anchor</topology>
    </subcellularLocation>
    <subcellularLocation>
        <location evidence="2">Secreted</location>
    </subcellularLocation>
</comment>
<feature type="domain" description="CFEM" evidence="11">
    <location>
        <begin position="1"/>
        <end position="97"/>
    </location>
</feature>
<keyword evidence="5" id="KW-0325">Glycoprotein</keyword>
<accession>W3X4S9</accession>
<comment type="similarity">
    <text evidence="3">Belongs to the RBT5 family.</text>
</comment>
<keyword evidence="8" id="KW-0449">Lipoprotein</keyword>
<evidence type="ECO:0000256" key="9">
    <source>
        <dbReference type="PROSITE-ProRule" id="PRU01356"/>
    </source>
</evidence>
<protein>
    <recommendedName>
        <fullName evidence="11">CFEM domain-containing protein</fullName>
    </recommendedName>
</protein>
<dbReference type="InParanoid" id="W3X4S9"/>
<dbReference type="InterPro" id="IPR008427">
    <property type="entry name" value="Extracellular_membr_CFEM_dom"/>
</dbReference>
<dbReference type="KEGG" id="pfy:PFICI_06016"/>
<dbReference type="AlphaFoldDB" id="W3X4S9"/>
<gene>
    <name evidence="12" type="ORF">PFICI_06016</name>
</gene>
<evidence type="ECO:0000256" key="10">
    <source>
        <dbReference type="SAM" id="SignalP"/>
    </source>
</evidence>
<feature type="chain" id="PRO_5004834604" description="CFEM domain-containing protein" evidence="10">
    <location>
        <begin position="18"/>
        <end position="122"/>
    </location>
</feature>
<keyword evidence="7 9" id="KW-1015">Disulfide bond</keyword>
<keyword evidence="4" id="KW-0964">Secreted</keyword>
<sequence>MSDLAALAAALPKCATACLVTAIYESTCAITNSTCVCHDEELNNKATACITESCTVREGLFTKNLTSTSCGIAPHVDHSYITPGIVFITLSAISLGLRIAARIQAKLPVWWDDFIITLSFVR</sequence>
<feature type="signal peptide" evidence="10">
    <location>
        <begin position="1"/>
        <end position="17"/>
    </location>
</feature>
<proteinExistence type="inferred from homology"/>
<evidence type="ECO:0000256" key="7">
    <source>
        <dbReference type="ARBA" id="ARBA00023157"/>
    </source>
</evidence>
<dbReference type="OrthoDB" id="2496787at2759"/>
<feature type="disulfide bond" evidence="9">
    <location>
        <begin position="37"/>
        <end position="70"/>
    </location>
</feature>
<comment type="caution">
    <text evidence="9">Lacks conserved residue(s) required for the propagation of feature annotation.</text>
</comment>
<evidence type="ECO:0000256" key="1">
    <source>
        <dbReference type="ARBA" id="ARBA00004589"/>
    </source>
</evidence>
<evidence type="ECO:0000256" key="2">
    <source>
        <dbReference type="ARBA" id="ARBA00004613"/>
    </source>
</evidence>
<keyword evidence="6 10" id="KW-0732">Signal</keyword>
<name>W3X4S9_PESFW</name>
<dbReference type="RefSeq" id="XP_007832788.1">
    <property type="nucleotide sequence ID" value="XM_007834597.1"/>
</dbReference>
<reference evidence="13" key="1">
    <citation type="journal article" date="2015" name="BMC Genomics">
        <title>Genomic and transcriptomic analysis of the endophytic fungus Pestalotiopsis fici reveals its lifestyle and high potential for synthesis of natural products.</title>
        <authorList>
            <person name="Wang X."/>
            <person name="Zhang X."/>
            <person name="Liu L."/>
            <person name="Xiang M."/>
            <person name="Wang W."/>
            <person name="Sun X."/>
            <person name="Che Y."/>
            <person name="Guo L."/>
            <person name="Liu G."/>
            <person name="Guo L."/>
            <person name="Wang C."/>
            <person name="Yin W.B."/>
            <person name="Stadler M."/>
            <person name="Zhang X."/>
            <person name="Liu X."/>
        </authorList>
    </citation>
    <scope>NUCLEOTIDE SEQUENCE [LARGE SCALE GENOMIC DNA]</scope>
    <source>
        <strain evidence="13">W106-1 / CGMCC3.15140</strain>
    </source>
</reference>